<evidence type="ECO:0000256" key="11">
    <source>
        <dbReference type="SAM" id="MobiDB-lite"/>
    </source>
</evidence>
<reference evidence="15" key="1">
    <citation type="journal article" date="2024" name="J Bioinform Genom">
        <title>Complete genome sequence of the type strain bacterium Sphaerochaeta associata GLS2t (VKM B-2742)t.</title>
        <authorList>
            <person name="Troshina O.Y."/>
            <person name="Tepeeva A.N."/>
            <person name="Arzamasceva V.O."/>
            <person name="Whitman W.B."/>
            <person name="Varghese N."/>
            <person name="Shapiro N."/>
            <person name="Woyke T."/>
            <person name="Kripides N.C."/>
            <person name="Vasilenko O.V."/>
        </authorList>
    </citation>
    <scope>NUCLEOTIDE SEQUENCE [LARGE SCALE GENOMIC DNA]</scope>
    <source>
        <strain evidence="15">GLS2T</strain>
    </source>
</reference>
<gene>
    <name evidence="14" type="primary">pflB</name>
    <name evidence="14" type="ORF">MUG09_05975</name>
</gene>
<dbReference type="InterPro" id="IPR004184">
    <property type="entry name" value="PFL_dom"/>
</dbReference>
<dbReference type="GO" id="GO:0008861">
    <property type="term" value="F:formate C-acetyltransferase activity"/>
    <property type="evidence" value="ECO:0007669"/>
    <property type="project" value="UniProtKB-EC"/>
</dbReference>
<sequence length="736" mass="83507">MNDREDRKYEIDTRSFIVEHYTPYDGDASFLQGPTERTRKLWDKLKALLAVERQRGGMYDIDEKTISTITSHRSGYIDQELEQIVGLQTDEPLKRAIMPFGGIRLVHTELQAYDRTLPEDVDKVFSYRKTHNDGVFDVYTTEMKKVRHSGIITGLPDAYGRGRIIGDYRRVPLYGVDFLIEQKKQAKQQYTFDAMTEAVIRDREELSEQIRSLVELKEMALSYGYDISGPAKNTKEAIQWLYFAFLAATKEQNGAAMSLGRVSTFLDIYAEQDLKTGTFNEAEIQELVDHFIMKLRIIRFLRTPAYDQLFSGDPTWVTESIAGMCHDGRHMVTKMSYRFLHSLTNLGPAPEPNLTILWSQKLPQDFKDFCAKLSIETSSIQYENDDLMRADYGDDYGIACCVSAMRIGKQMQFFGARVNLAKTLLYAINGGRDEKSGEQIGPTLAPITDEYLDYATVMDRFEAMSSWLAKLYIDTLNVIHYMHDKYSYERLEMALHDEQIVRTMAGGIAGLSVVADSLSAIKHAKVKPIRDESGLAVDFEIEGDYPSYGNDDDRVDSIARELVKSFMQKMKRHTTYRQSIPTLSVLTITSNVVYGKKTGSTPDGRKAGEPFAPGANPMHGRDKKGCVASMKSVAKLPYAYAQDGISYTFSIVPSTLGKNKEMQTANLTTLMDGYFAQTGHHINVNVMEKSTLLDAMDHPEKYPQLTIRVSGYAVNFIKLTREQQLDVIHRTFHESL</sequence>
<dbReference type="PROSITE" id="PS51149">
    <property type="entry name" value="GLY_RADICAL_2"/>
    <property type="match status" value="1"/>
</dbReference>
<dbReference type="PANTHER" id="PTHR30191">
    <property type="entry name" value="FORMATE ACETYLTRANSFERASE"/>
    <property type="match status" value="1"/>
</dbReference>
<evidence type="ECO:0000256" key="9">
    <source>
        <dbReference type="PROSITE-ProRule" id="PRU00493"/>
    </source>
</evidence>
<dbReference type="InterPro" id="IPR050244">
    <property type="entry name" value="Auton_GlycylRad_Cofactor"/>
</dbReference>
<evidence type="ECO:0000313" key="14">
    <source>
        <dbReference type="EMBL" id="UOM52321.1"/>
    </source>
</evidence>
<proteinExistence type="inferred from homology"/>
<evidence type="ECO:0000256" key="8">
    <source>
        <dbReference type="ARBA" id="ARBA00049029"/>
    </source>
</evidence>
<feature type="domain" description="PFL" evidence="13">
    <location>
        <begin position="1"/>
        <end position="606"/>
    </location>
</feature>
<evidence type="ECO:0000313" key="15">
    <source>
        <dbReference type="Proteomes" id="UP000829708"/>
    </source>
</evidence>
<evidence type="ECO:0000256" key="7">
    <source>
        <dbReference type="ARBA" id="ARBA00023315"/>
    </source>
</evidence>
<dbReference type="InterPro" id="IPR005949">
    <property type="entry name" value="Form_AcTrfase"/>
</dbReference>
<dbReference type="SUPFAM" id="SSF51998">
    <property type="entry name" value="PFL-like glycyl radical enzymes"/>
    <property type="match status" value="1"/>
</dbReference>
<evidence type="ECO:0000259" key="12">
    <source>
        <dbReference type="PROSITE" id="PS51149"/>
    </source>
</evidence>
<dbReference type="EMBL" id="CP094929">
    <property type="protein sequence ID" value="UOM52321.1"/>
    <property type="molecule type" value="Genomic_DNA"/>
</dbReference>
<comment type="subunit">
    <text evidence="10">Homodimer.</text>
</comment>
<keyword evidence="7 10" id="KW-0012">Acyltransferase</keyword>
<comment type="subcellular location">
    <subcellularLocation>
        <location evidence="1 10">Cytoplasm</location>
    </subcellularLocation>
</comment>
<dbReference type="Proteomes" id="UP000829708">
    <property type="component" value="Chromosome"/>
</dbReference>
<organism evidence="14 15">
    <name type="scientific">Sphaerochaeta associata</name>
    <dbReference type="NCBI Taxonomy" id="1129264"/>
    <lineage>
        <taxon>Bacteria</taxon>
        <taxon>Pseudomonadati</taxon>
        <taxon>Spirochaetota</taxon>
        <taxon>Spirochaetia</taxon>
        <taxon>Spirochaetales</taxon>
        <taxon>Sphaerochaetaceae</taxon>
        <taxon>Sphaerochaeta</taxon>
    </lineage>
</organism>
<dbReference type="EC" id="2.3.1.54" evidence="10"/>
<dbReference type="InterPro" id="IPR001150">
    <property type="entry name" value="Gly_radical"/>
</dbReference>
<keyword evidence="3 10" id="KW-0963">Cytoplasm</keyword>
<feature type="region of interest" description="Disordered" evidence="11">
    <location>
        <begin position="597"/>
        <end position="620"/>
    </location>
</feature>
<protein>
    <recommendedName>
        <fullName evidence="10">Formate acetyltransferase</fullName>
        <ecNumber evidence="10">2.3.1.54</ecNumber>
    </recommendedName>
    <alternativeName>
        <fullName evidence="10">Pyruvate formate-lyase</fullName>
    </alternativeName>
</protein>
<keyword evidence="4 10" id="KW-0808">Transferase</keyword>
<accession>A0ABY4DDJ4</accession>
<comment type="pathway">
    <text evidence="10">Fermentation; pyruvate fermentation; formate from pyruvate: step 1/1.</text>
</comment>
<evidence type="ECO:0000256" key="3">
    <source>
        <dbReference type="ARBA" id="ARBA00022490"/>
    </source>
</evidence>
<dbReference type="NCBIfam" id="TIGR01255">
    <property type="entry name" value="pyr_form_ly_1"/>
    <property type="match status" value="1"/>
</dbReference>
<name>A0ABY4DDJ4_9SPIR</name>
<evidence type="ECO:0000256" key="1">
    <source>
        <dbReference type="ARBA" id="ARBA00004496"/>
    </source>
</evidence>
<comment type="catalytic activity">
    <reaction evidence="8 10">
        <text>formate + acetyl-CoA = pyruvate + CoA</text>
        <dbReference type="Rhea" id="RHEA:11844"/>
        <dbReference type="ChEBI" id="CHEBI:15361"/>
        <dbReference type="ChEBI" id="CHEBI:15740"/>
        <dbReference type="ChEBI" id="CHEBI:57287"/>
        <dbReference type="ChEBI" id="CHEBI:57288"/>
        <dbReference type="EC" id="2.3.1.54"/>
    </reaction>
</comment>
<evidence type="ECO:0000256" key="10">
    <source>
        <dbReference type="RuleBase" id="RU368075"/>
    </source>
</evidence>
<dbReference type="RefSeq" id="WP_244774490.1">
    <property type="nucleotide sequence ID" value="NZ_CP094929.1"/>
</dbReference>
<keyword evidence="10" id="KW-0313">Glucose metabolism</keyword>
<dbReference type="Pfam" id="PF01228">
    <property type="entry name" value="Gly_radical"/>
    <property type="match status" value="1"/>
</dbReference>
<feature type="modified residue" description="Glycine radical" evidence="9">
    <location>
        <position position="711"/>
    </location>
</feature>
<evidence type="ECO:0000256" key="5">
    <source>
        <dbReference type="ARBA" id="ARBA00022818"/>
    </source>
</evidence>
<feature type="domain" description="Glycine radical" evidence="12">
    <location>
        <begin position="613"/>
        <end position="736"/>
    </location>
</feature>
<keyword evidence="5 9" id="KW-0556">Organic radical</keyword>
<dbReference type="Pfam" id="PF02901">
    <property type="entry name" value="PFL-like"/>
    <property type="match status" value="1"/>
</dbReference>
<dbReference type="InterPro" id="IPR019777">
    <property type="entry name" value="Form_AcTrfase_GR_CS"/>
</dbReference>
<keyword evidence="6 10" id="KW-0119">Carbohydrate metabolism</keyword>
<dbReference type="PROSITE" id="PS00850">
    <property type="entry name" value="GLY_RADICAL_1"/>
    <property type="match status" value="1"/>
</dbReference>
<keyword evidence="15" id="KW-1185">Reference proteome</keyword>
<comment type="similarity">
    <text evidence="2 10">Belongs to the glycyl radical enzyme (GRE) family. PFL subfamily.</text>
</comment>
<evidence type="ECO:0000259" key="13">
    <source>
        <dbReference type="PROSITE" id="PS51554"/>
    </source>
</evidence>
<dbReference type="PIRSF" id="PIRSF000379">
    <property type="entry name" value="For_Ac_trans_1"/>
    <property type="match status" value="1"/>
</dbReference>
<evidence type="ECO:0000256" key="6">
    <source>
        <dbReference type="ARBA" id="ARBA00023277"/>
    </source>
</evidence>
<dbReference type="CDD" id="cd01678">
    <property type="entry name" value="PFL1"/>
    <property type="match status" value="1"/>
</dbReference>
<dbReference type="PROSITE" id="PS51554">
    <property type="entry name" value="PFL"/>
    <property type="match status" value="1"/>
</dbReference>
<dbReference type="Gene3D" id="3.20.70.20">
    <property type="match status" value="1"/>
</dbReference>
<evidence type="ECO:0000256" key="2">
    <source>
        <dbReference type="ARBA" id="ARBA00008375"/>
    </source>
</evidence>
<evidence type="ECO:0000256" key="4">
    <source>
        <dbReference type="ARBA" id="ARBA00022679"/>
    </source>
</evidence>
<dbReference type="PANTHER" id="PTHR30191:SF0">
    <property type="entry name" value="FORMATE ACETYLTRANSFERASE 1"/>
    <property type="match status" value="1"/>
</dbReference>